<dbReference type="SMART" id="SM00065">
    <property type="entry name" value="GAF"/>
    <property type="match status" value="1"/>
</dbReference>
<dbReference type="GO" id="GO:0052621">
    <property type="term" value="F:diguanylate cyclase activity"/>
    <property type="evidence" value="ECO:0007669"/>
    <property type="project" value="TreeGrafter"/>
</dbReference>
<proteinExistence type="predicted"/>
<evidence type="ECO:0000313" key="2">
    <source>
        <dbReference type="EMBL" id="OFW56308.1"/>
    </source>
</evidence>
<dbReference type="GO" id="GO:0005886">
    <property type="term" value="C:plasma membrane"/>
    <property type="evidence" value="ECO:0007669"/>
    <property type="project" value="TreeGrafter"/>
</dbReference>
<organism evidence="2 3">
    <name type="scientific">Candidatus Solincola sediminis</name>
    <dbReference type="NCBI Taxonomy" id="1797199"/>
    <lineage>
        <taxon>Bacteria</taxon>
        <taxon>Bacillati</taxon>
        <taxon>Actinomycetota</taxon>
        <taxon>Candidatus Geothermincolia</taxon>
        <taxon>Candidatus Geothermincolales</taxon>
        <taxon>Candidatus Geothermincolaceae</taxon>
        <taxon>Candidatus Solincola</taxon>
    </lineage>
</organism>
<dbReference type="InterPro" id="IPR043128">
    <property type="entry name" value="Rev_trsase/Diguanyl_cyclase"/>
</dbReference>
<dbReference type="STRING" id="1797197.A2Y75_03660"/>
<protein>
    <recommendedName>
        <fullName evidence="1">GGDEF domain-containing protein</fullName>
    </recommendedName>
</protein>
<dbReference type="SUPFAM" id="SSF55073">
    <property type="entry name" value="Nucleotide cyclase"/>
    <property type="match status" value="1"/>
</dbReference>
<dbReference type="Gene3D" id="3.30.70.270">
    <property type="match status" value="1"/>
</dbReference>
<dbReference type="SMART" id="SM00267">
    <property type="entry name" value="GGDEF"/>
    <property type="match status" value="1"/>
</dbReference>
<dbReference type="GO" id="GO:0043709">
    <property type="term" value="P:cell adhesion involved in single-species biofilm formation"/>
    <property type="evidence" value="ECO:0007669"/>
    <property type="project" value="TreeGrafter"/>
</dbReference>
<reference evidence="2 3" key="1">
    <citation type="journal article" date="2016" name="Nat. Commun.">
        <title>Thousands of microbial genomes shed light on interconnected biogeochemical processes in an aquifer system.</title>
        <authorList>
            <person name="Anantharaman K."/>
            <person name="Brown C.T."/>
            <person name="Hug L.A."/>
            <person name="Sharon I."/>
            <person name="Castelle C.J."/>
            <person name="Probst A.J."/>
            <person name="Thomas B.C."/>
            <person name="Singh A."/>
            <person name="Wilkins M.J."/>
            <person name="Karaoz U."/>
            <person name="Brodie E.L."/>
            <person name="Williams K.H."/>
            <person name="Hubbard S.S."/>
            <person name="Banfield J.F."/>
        </authorList>
    </citation>
    <scope>NUCLEOTIDE SEQUENCE [LARGE SCALE GENOMIC DNA]</scope>
</reference>
<dbReference type="InterPro" id="IPR050469">
    <property type="entry name" value="Diguanylate_Cyclase"/>
</dbReference>
<dbReference type="Pfam" id="PF00990">
    <property type="entry name" value="GGDEF"/>
    <property type="match status" value="1"/>
</dbReference>
<comment type="caution">
    <text evidence="2">The sequence shown here is derived from an EMBL/GenBank/DDBJ whole genome shotgun (WGS) entry which is preliminary data.</text>
</comment>
<dbReference type="PANTHER" id="PTHR45138">
    <property type="entry name" value="REGULATORY COMPONENTS OF SENSORY TRANSDUCTION SYSTEM"/>
    <property type="match status" value="1"/>
</dbReference>
<dbReference type="InterPro" id="IPR029016">
    <property type="entry name" value="GAF-like_dom_sf"/>
</dbReference>
<dbReference type="AlphaFoldDB" id="A0A1F2WHG8"/>
<dbReference type="Gene3D" id="3.30.450.40">
    <property type="match status" value="1"/>
</dbReference>
<dbReference type="SUPFAM" id="SSF55781">
    <property type="entry name" value="GAF domain-like"/>
    <property type="match status" value="1"/>
</dbReference>
<dbReference type="PROSITE" id="PS50887">
    <property type="entry name" value="GGDEF"/>
    <property type="match status" value="1"/>
</dbReference>
<evidence type="ECO:0000259" key="1">
    <source>
        <dbReference type="PROSITE" id="PS50887"/>
    </source>
</evidence>
<dbReference type="InterPro" id="IPR000160">
    <property type="entry name" value="GGDEF_dom"/>
</dbReference>
<dbReference type="InterPro" id="IPR003018">
    <property type="entry name" value="GAF"/>
</dbReference>
<evidence type="ECO:0000313" key="3">
    <source>
        <dbReference type="Proteomes" id="UP000177876"/>
    </source>
</evidence>
<gene>
    <name evidence="2" type="ORF">A2Y75_03660</name>
</gene>
<dbReference type="CDD" id="cd01949">
    <property type="entry name" value="GGDEF"/>
    <property type="match status" value="1"/>
</dbReference>
<name>A0A1F2WHG8_9ACTN</name>
<sequence length="451" mass="49614">MEIRLAFSGFSPTCAVIVRGLVPAQKARVVGIISQEVPADWPSSIEQPPLFTDSKELMQGAKPNLLFTCNDVDELKDIPAKCQVVQLRKGQPLASLLQALPVKGRLPVTPQEEIEEIIRLCTSVNIVEAYSDPTPKLAQLLDRAMAISGAEFGMVLLPGEVLDELEVVLVRGEEVEHLAGKSFGVTGSLCGRVYDTCENIQSDLDKEFEESHALADAGISNLLAIPLRAEARVGGVLALGKKEGVFDPLKMSLLSLIADQASLAIQVAKLYSEMETNVVRDSASGLFNQHYFNSRMVEEVSRARRYSLNVCLVVIEIDGFEDYLLRNGRFMGDFILSDVGSIIKRNTREVDTPARYGDKVFAVLLPETRRLGSMRLAERIRKVMEEYPFPSRERKEVEKLTICAGISSFPANADNERDLLEKAFTALAAAKSVGPSNIRLYSPSLVEETIV</sequence>
<dbReference type="Pfam" id="PF13185">
    <property type="entry name" value="GAF_2"/>
    <property type="match status" value="1"/>
</dbReference>
<dbReference type="PANTHER" id="PTHR45138:SF9">
    <property type="entry name" value="DIGUANYLATE CYCLASE DGCM-RELATED"/>
    <property type="match status" value="1"/>
</dbReference>
<dbReference type="NCBIfam" id="TIGR00254">
    <property type="entry name" value="GGDEF"/>
    <property type="match status" value="1"/>
</dbReference>
<accession>A0A1F2WHG8</accession>
<dbReference type="EMBL" id="MELK01000047">
    <property type="protein sequence ID" value="OFW56308.1"/>
    <property type="molecule type" value="Genomic_DNA"/>
</dbReference>
<dbReference type="InterPro" id="IPR029787">
    <property type="entry name" value="Nucleotide_cyclase"/>
</dbReference>
<feature type="domain" description="GGDEF" evidence="1">
    <location>
        <begin position="308"/>
        <end position="443"/>
    </location>
</feature>
<dbReference type="GO" id="GO:1902201">
    <property type="term" value="P:negative regulation of bacterial-type flagellum-dependent cell motility"/>
    <property type="evidence" value="ECO:0007669"/>
    <property type="project" value="TreeGrafter"/>
</dbReference>
<dbReference type="Proteomes" id="UP000177876">
    <property type="component" value="Unassembled WGS sequence"/>
</dbReference>